<gene>
    <name evidence="5" type="ORF">Firmicute1046_2570</name>
</gene>
<dbReference type="SUPFAM" id="SSF54862">
    <property type="entry name" value="4Fe-4S ferredoxins"/>
    <property type="match status" value="1"/>
</dbReference>
<dbReference type="PROSITE" id="PS51379">
    <property type="entry name" value="4FE4S_FER_2"/>
    <property type="match status" value="1"/>
</dbReference>
<reference evidence="5" key="1">
    <citation type="journal article" date="2020" name="J. ISSAAS">
        <title>Lactobacilli and other gastrointestinal microbiota of Peromyscus leucopus, reservoir host for agents of Lyme disease and other zoonoses in North America.</title>
        <authorList>
            <person name="Milovic A."/>
            <person name="Bassam K."/>
            <person name="Shao H."/>
            <person name="Chatzistamou I."/>
            <person name="Tufts D.M."/>
            <person name="Diuk-Wasser M."/>
            <person name="Barbour A.G."/>
        </authorList>
    </citation>
    <scope>NUCLEOTIDE SEQUENCE</scope>
    <source>
        <strain evidence="5">LL40</strain>
    </source>
</reference>
<evidence type="ECO:0000256" key="2">
    <source>
        <dbReference type="ARBA" id="ARBA00023004"/>
    </source>
</evidence>
<dbReference type="Pfam" id="PF00037">
    <property type="entry name" value="Fer4"/>
    <property type="match status" value="1"/>
</dbReference>
<evidence type="ECO:0000256" key="3">
    <source>
        <dbReference type="ARBA" id="ARBA00023014"/>
    </source>
</evidence>
<name>A0A650EPB9_9FIRM</name>
<feature type="domain" description="4Fe-4S ferredoxin-type" evidence="4">
    <location>
        <begin position="35"/>
        <end position="61"/>
    </location>
</feature>
<organism evidence="5">
    <name type="scientific">uncultured Bacillota bacterium</name>
    <dbReference type="NCBI Taxonomy" id="344338"/>
    <lineage>
        <taxon>Bacteria</taxon>
        <taxon>Bacillati</taxon>
        <taxon>Bacillota</taxon>
        <taxon>environmental samples</taxon>
    </lineage>
</organism>
<proteinExistence type="predicted"/>
<dbReference type="PROSITE" id="PS00198">
    <property type="entry name" value="4FE4S_FER_1"/>
    <property type="match status" value="1"/>
</dbReference>
<accession>A0A650EPB9</accession>
<evidence type="ECO:0000259" key="4">
    <source>
        <dbReference type="PROSITE" id="PS51379"/>
    </source>
</evidence>
<keyword evidence="3" id="KW-0411">Iron-sulfur</keyword>
<dbReference type="GO" id="GO:0046872">
    <property type="term" value="F:metal ion binding"/>
    <property type="evidence" value="ECO:0007669"/>
    <property type="project" value="UniProtKB-KW"/>
</dbReference>
<dbReference type="GO" id="GO:0051536">
    <property type="term" value="F:iron-sulfur cluster binding"/>
    <property type="evidence" value="ECO:0007669"/>
    <property type="project" value="UniProtKB-KW"/>
</dbReference>
<protein>
    <recommendedName>
        <fullName evidence="4">4Fe-4S ferredoxin-type domain-containing protein</fullName>
    </recommendedName>
</protein>
<sequence length="61" mass="6796">MEKKLKIIIDNCPQNHKCPAVNVCPVGALSQKEFEAPQIDHDKCIRCGKCSNFCPKKALVL</sequence>
<dbReference type="EMBL" id="MN577573">
    <property type="protein sequence ID" value="QGT51181.1"/>
    <property type="molecule type" value="Genomic_DNA"/>
</dbReference>
<dbReference type="InterPro" id="IPR017896">
    <property type="entry name" value="4Fe4S_Fe-S-bd"/>
</dbReference>
<evidence type="ECO:0000313" key="5">
    <source>
        <dbReference type="EMBL" id="QGT51181.1"/>
    </source>
</evidence>
<evidence type="ECO:0000256" key="1">
    <source>
        <dbReference type="ARBA" id="ARBA00022723"/>
    </source>
</evidence>
<keyword evidence="1" id="KW-0479">Metal-binding</keyword>
<dbReference type="Gene3D" id="3.30.70.20">
    <property type="match status" value="1"/>
</dbReference>
<dbReference type="InterPro" id="IPR017900">
    <property type="entry name" value="4Fe4S_Fe_S_CS"/>
</dbReference>
<keyword evidence="2" id="KW-0408">Iron</keyword>
<dbReference type="AlphaFoldDB" id="A0A650EPB9"/>